<gene>
    <name evidence="3" type="ORF">SAMN04488111_2062</name>
</gene>
<accession>A0A238XT35</accession>
<dbReference type="GO" id="GO:1990351">
    <property type="term" value="C:transporter complex"/>
    <property type="evidence" value="ECO:0007669"/>
    <property type="project" value="TreeGrafter"/>
</dbReference>
<proteinExistence type="predicted"/>
<feature type="compositionally biased region" description="Polar residues" evidence="1">
    <location>
        <begin position="744"/>
        <end position="758"/>
    </location>
</feature>
<dbReference type="EMBL" id="FZNX01000003">
    <property type="protein sequence ID" value="SNR61671.1"/>
    <property type="molecule type" value="Genomic_DNA"/>
</dbReference>
<organism evidence="3 4">
    <name type="scientific">Lutibacter flavus</name>
    <dbReference type="NCBI Taxonomy" id="691689"/>
    <lineage>
        <taxon>Bacteria</taxon>
        <taxon>Pseudomonadati</taxon>
        <taxon>Bacteroidota</taxon>
        <taxon>Flavobacteriia</taxon>
        <taxon>Flavobacteriales</taxon>
        <taxon>Flavobacteriaceae</taxon>
        <taxon>Lutibacter</taxon>
    </lineage>
</organism>
<evidence type="ECO:0000313" key="4">
    <source>
        <dbReference type="Proteomes" id="UP000198412"/>
    </source>
</evidence>
<dbReference type="GO" id="GO:0009279">
    <property type="term" value="C:cell outer membrane"/>
    <property type="evidence" value="ECO:0007669"/>
    <property type="project" value="TreeGrafter"/>
</dbReference>
<reference evidence="4" key="1">
    <citation type="submission" date="2017-06" db="EMBL/GenBank/DDBJ databases">
        <authorList>
            <person name="Varghese N."/>
            <person name="Submissions S."/>
        </authorList>
    </citation>
    <scope>NUCLEOTIDE SEQUENCE [LARGE SCALE GENOMIC DNA]</scope>
    <source>
        <strain evidence="4">DSM 27993</strain>
    </source>
</reference>
<dbReference type="PANTHER" id="PTHR30189:SF1">
    <property type="entry name" value="LPS-ASSEMBLY PROTEIN LPTD"/>
    <property type="match status" value="1"/>
</dbReference>
<dbReference type="InterPro" id="IPR050218">
    <property type="entry name" value="LptD"/>
</dbReference>
<keyword evidence="4" id="KW-1185">Reference proteome</keyword>
<dbReference type="Pfam" id="PF19838">
    <property type="entry name" value="LptD_2"/>
    <property type="match status" value="1"/>
</dbReference>
<evidence type="ECO:0000256" key="1">
    <source>
        <dbReference type="SAM" id="MobiDB-lite"/>
    </source>
</evidence>
<dbReference type="InterPro" id="IPR045659">
    <property type="entry name" value="LptD_2"/>
</dbReference>
<protein>
    <submittedName>
        <fullName evidence="3">LPS assembly outer membrane protein LptD (Organic solvent tolerance protein OstA)</fullName>
    </submittedName>
</protein>
<sequence length="880" mass="99721">MILAFCFINLTIYSQEIKQSSSEEIPVKVKDTTIIPLKDSLNLKLSDSLLIKPKDTIKKPVELLEGIIEHSADSLIRQDIINNKIILYNNAHIHYKDIDLTAGYIEIDNNTNSVIAKGIIDSVGTYSQLPVFKQGNQESVQDTIQFNFKSEKAKIWNLKTEQQGIIILGEVSKKHNDSIIFIENIRLTTSDKEKPDYYIKIPKAKFIKDKKLVAGSSQLVIADVPTPIVLPFAYIPLTKGRTSGFLMPTWGENNRQGYFLQNGGYYFVLNDNFDLAVLGDIYTNGSWGLRTESGYAKRYKFSGNFNFRYENLINSLKGFDDYSKATNYNIRWSHSQDAKASPNSRFSASVNLGSSQYYKQSNNEYNTNAFLNNNLSSSISYYKNFVGTPFNVSLSMTHSQNTNTEEINMTLPSLQLNMDRIYPFTGKNGVKKNAIQKTGLTYTMKGDNRIVTNDEFFFKKEMFDEAKSGIQHNATMNTNMKALKYFTISPSLNYKEVWYFDRLSKKFDDIQNAVVTDTISSFSTFREYSTAVSLGTTFYGMFKFKKGNIEAIRHVVRPSVSYSYRPDFSSYNEEFQQSDDPNDIGEYSPFANGIFGKPGTGLSNSLNFTLNNNLEAKLRKKDSTDTETEAKKIILLNNLNFSSSYNMAADSLKWSPVGVNAGTKLFNNKLNLNVRATLDPYALDVNGKKINTFNINNGGSLFRLTNAGLTMNYSLASKKDGKGKSKEEQNEEDNNSDGVFGENLTATNQQTPAGTGNKSETKESKLFESKIPWTLKLAYALNYANSNRQKEISSHSLMFSGDIELTPKWGVGFSSGYDMKNQGFSYTQLRFSRDLDSWKLNFNWVPFGDRQTYYFFIGVKSSMLSDLKYDKRQVPDKQLF</sequence>
<dbReference type="AlphaFoldDB" id="A0A238XT35"/>
<name>A0A238XT35_9FLAO</name>
<feature type="domain" description="LPS-assembly protein LptD central" evidence="2">
    <location>
        <begin position="213"/>
        <end position="681"/>
    </location>
</feature>
<feature type="region of interest" description="Disordered" evidence="1">
    <location>
        <begin position="716"/>
        <end position="763"/>
    </location>
</feature>
<dbReference type="PANTHER" id="PTHR30189">
    <property type="entry name" value="LPS-ASSEMBLY PROTEIN"/>
    <property type="match status" value="1"/>
</dbReference>
<feature type="compositionally biased region" description="Basic and acidic residues" evidence="1">
    <location>
        <begin position="717"/>
        <end position="728"/>
    </location>
</feature>
<evidence type="ECO:0000259" key="2">
    <source>
        <dbReference type="Pfam" id="PF19838"/>
    </source>
</evidence>
<evidence type="ECO:0000313" key="3">
    <source>
        <dbReference type="EMBL" id="SNR61671.1"/>
    </source>
</evidence>
<dbReference type="Proteomes" id="UP000198412">
    <property type="component" value="Unassembled WGS sequence"/>
</dbReference>